<accession>A0A1T5I7M9</accession>
<sequence>MPSRRPSRKRPWSAPPPPIDLDRALGGVRRESADDGEWTVRRLRGGDKAYRCPACRQEIPAGTPHVVAWQRDGVGGEAAGLEDRRHWHASCWERRARLR</sequence>
<evidence type="ECO:0000256" key="1">
    <source>
        <dbReference type="SAM" id="MobiDB-lite"/>
    </source>
</evidence>
<evidence type="ECO:0000313" key="3">
    <source>
        <dbReference type="Proteomes" id="UP000189777"/>
    </source>
</evidence>
<dbReference type="EMBL" id="FUZQ01000001">
    <property type="protein sequence ID" value="SKC35108.1"/>
    <property type="molecule type" value="Genomic_DNA"/>
</dbReference>
<organism evidence="2 3">
    <name type="scientific">Krasilnikoviella flava</name>
    <dbReference type="NCBI Taxonomy" id="526729"/>
    <lineage>
        <taxon>Bacteria</taxon>
        <taxon>Bacillati</taxon>
        <taxon>Actinomycetota</taxon>
        <taxon>Actinomycetes</taxon>
        <taxon>Micrococcales</taxon>
        <taxon>Promicromonosporaceae</taxon>
        <taxon>Krasilnikoviella</taxon>
    </lineage>
</organism>
<feature type="compositionally biased region" description="Basic and acidic residues" evidence="1">
    <location>
        <begin position="20"/>
        <end position="32"/>
    </location>
</feature>
<proteinExistence type="predicted"/>
<dbReference type="OrthoDB" id="3381577at2"/>
<keyword evidence="3" id="KW-1185">Reference proteome</keyword>
<evidence type="ECO:0008006" key="4">
    <source>
        <dbReference type="Google" id="ProtNLM"/>
    </source>
</evidence>
<feature type="region of interest" description="Disordered" evidence="1">
    <location>
        <begin position="1"/>
        <end position="32"/>
    </location>
</feature>
<dbReference type="Proteomes" id="UP000189777">
    <property type="component" value="Unassembled WGS sequence"/>
</dbReference>
<dbReference type="STRING" id="526729.SAMN04324258_0098"/>
<name>A0A1T5I7M9_9MICO</name>
<protein>
    <recommendedName>
        <fullName evidence="4">ATP/GTP-binding protein</fullName>
    </recommendedName>
</protein>
<dbReference type="AlphaFoldDB" id="A0A1T5I7M9"/>
<reference evidence="2 3" key="1">
    <citation type="submission" date="2017-02" db="EMBL/GenBank/DDBJ databases">
        <authorList>
            <person name="Peterson S.W."/>
        </authorList>
    </citation>
    <scope>NUCLEOTIDE SEQUENCE [LARGE SCALE GENOMIC DNA]</scope>
    <source>
        <strain evidence="2 3">DSM 21481</strain>
    </source>
</reference>
<evidence type="ECO:0000313" key="2">
    <source>
        <dbReference type="EMBL" id="SKC35108.1"/>
    </source>
</evidence>
<gene>
    <name evidence="2" type="ORF">SAMN04324258_0098</name>
</gene>
<dbReference type="RefSeq" id="WP_079569574.1">
    <property type="nucleotide sequence ID" value="NZ_FUZQ01000001.1"/>
</dbReference>
<feature type="compositionally biased region" description="Basic residues" evidence="1">
    <location>
        <begin position="1"/>
        <end position="11"/>
    </location>
</feature>